<sequence>MRQGRLADTRDMFAMHTMFRREYGNTPDLVRAARVGDLHRATVVADHIALLNHVLHGHHTAEDKYLWPLLLERVGAELAPIVLVMEEQHTRIHHGYVRLNMALAAWREDASARARAAVARALDELVPVLETHLSLEEERVVPLIERHLSREEYARAGKEGIAHNPPDAVPVIVGMLMYESDLETIDGVIAALPADLRLVIRDLSVAAYASYAQKLYGTAMPPRVLT</sequence>
<gene>
    <name evidence="2" type="ORF">SAMN05421874_120138</name>
</gene>
<dbReference type="Proteomes" id="UP000198683">
    <property type="component" value="Unassembled WGS sequence"/>
</dbReference>
<evidence type="ECO:0000313" key="3">
    <source>
        <dbReference type="Proteomes" id="UP000198683"/>
    </source>
</evidence>
<dbReference type="AlphaFoldDB" id="A0A1G9JNY7"/>
<accession>A0A1G9JNY7</accession>
<dbReference type="Gene3D" id="1.20.120.520">
    <property type="entry name" value="nmb1532 protein domain like"/>
    <property type="match status" value="1"/>
</dbReference>
<dbReference type="EMBL" id="FNFB01000020">
    <property type="protein sequence ID" value="SDL38834.1"/>
    <property type="molecule type" value="Genomic_DNA"/>
</dbReference>
<organism evidence="2 3">
    <name type="scientific">Nonomuraea maritima</name>
    <dbReference type="NCBI Taxonomy" id="683260"/>
    <lineage>
        <taxon>Bacteria</taxon>
        <taxon>Bacillati</taxon>
        <taxon>Actinomycetota</taxon>
        <taxon>Actinomycetes</taxon>
        <taxon>Streptosporangiales</taxon>
        <taxon>Streptosporangiaceae</taxon>
        <taxon>Nonomuraea</taxon>
    </lineage>
</organism>
<dbReference type="OrthoDB" id="5197650at2"/>
<dbReference type="RefSeq" id="WP_090770439.1">
    <property type="nucleotide sequence ID" value="NZ_FNFB01000020.1"/>
</dbReference>
<feature type="domain" description="Hemerythrin-like" evidence="1">
    <location>
        <begin position="12"/>
        <end position="144"/>
    </location>
</feature>
<dbReference type="CDD" id="cd12108">
    <property type="entry name" value="Hr-like"/>
    <property type="match status" value="1"/>
</dbReference>
<dbReference type="STRING" id="683260.SAMN05421874_120138"/>
<name>A0A1G9JNY7_9ACTN</name>
<reference evidence="2 3" key="1">
    <citation type="submission" date="2016-10" db="EMBL/GenBank/DDBJ databases">
        <authorList>
            <person name="de Groot N.N."/>
        </authorList>
    </citation>
    <scope>NUCLEOTIDE SEQUENCE [LARGE SCALE GENOMIC DNA]</scope>
    <source>
        <strain evidence="2 3">CGMCC 4.5681</strain>
    </source>
</reference>
<dbReference type="InterPro" id="IPR012312">
    <property type="entry name" value="Hemerythrin-like"/>
</dbReference>
<proteinExistence type="predicted"/>
<dbReference type="Pfam" id="PF01814">
    <property type="entry name" value="Hemerythrin"/>
    <property type="match status" value="1"/>
</dbReference>
<keyword evidence="3" id="KW-1185">Reference proteome</keyword>
<evidence type="ECO:0000259" key="1">
    <source>
        <dbReference type="Pfam" id="PF01814"/>
    </source>
</evidence>
<protein>
    <submittedName>
        <fullName evidence="2">Hemerythrin HHE cation binding domain-containing protein</fullName>
    </submittedName>
</protein>
<evidence type="ECO:0000313" key="2">
    <source>
        <dbReference type="EMBL" id="SDL38834.1"/>
    </source>
</evidence>